<sequence>MVGSIIVYAFTTIATGTFAYAAASFAINLIASSIISKAFAPTVNNPTDAINPGNPQQVPPATDNKLPVVYGAGWVGGVITDLSITSNNQTMYYVLALSECTGTTDTITFGSVYFGGKKCIFDPTNQYVVTGLLDESTGLTDTTVNGYLNIYLYPKGSFSVGNSSTNAISVMQNANLVYQWNSTKLMTNCAFAIVQITYNQNANLTGIQKTTFQLTNSRSAPGDCFLDYLTSTTYGAALPLASIDTASLTELNAYCNGSMTYTTYSGATSTQTRFRFDGVLDTNQVIMNNLQLMASCCDCLLRYNELTGLWGVIVQKPTYTISMNLDDNNIISSIQVSPTDIASTYNIAEVKFSDGTLQDAFLTSTYNLAVINPSLMYPNEPINKQTISLGLVNNSVRAQYLANRFLESAREDLQIKCKVNYIGLQMEAGDIVTMTNVNYGWAAKLFRVGQVVENFEDDGSITTSLSLMEFNPAVYDDINITQFTPAPNTGIGNPLNFGTILAPSTAGSSPNAATPSFSISVTSSSAGIVQYAELWYSAYSNPSSSQLIFAGTTAVNSNGNPYGTYADMGLVTLANIAQGDWYFFAKMVNSIGKSNFSGPSNLLQWRPTTFQYVNRYLNVRYGSSITGTGFSTSPRGLTYYGLQNSTSSSGSTSASDYTWYLSPVAFGTVEPLNYLLFANRSNRKFSFSAGNASKANTTGVFVPTDTTTYDPTVWQGLQDGVNFIDLDTRTGQLTVTGTTSVSSADGLLSVTNNTNGNMVVSLAKFLNFGAGVYSKTVSISSLTIDIYGRVVGFTSPDNFYYTETVFTATASQTTFSVTHVVGNVLVFKNGILLDLTEYSETTTTVVLVTACTAGDIIVVINARAVSVSAYYETNNLTIASSTTNTVTYTNAPWQIIEVGDLLCFTNTGTPTTYAVQSINTTTKVITFTTTIAGATVGLTIYRYRAAGAAYRPFSRYNATLTTAATYAPTTWAVNSGFEEVFVNGSQFNEIDYDITAGTFTGFPSAVTGNFTLIQWSQNNFGVPCSNIINTITYSASGASAYAFSSNPLSMEVYANGVLLAKGSGYDYTATSTNWILATAIPNNTTLLNQQTFARDGAA</sequence>
<organism evidence="1">
    <name type="scientific">uncultured Caudovirales phage</name>
    <dbReference type="NCBI Taxonomy" id="2100421"/>
    <lineage>
        <taxon>Viruses</taxon>
        <taxon>Duplodnaviria</taxon>
        <taxon>Heunggongvirae</taxon>
        <taxon>Uroviricota</taxon>
        <taxon>Caudoviricetes</taxon>
        <taxon>Peduoviridae</taxon>
        <taxon>Maltschvirus</taxon>
        <taxon>Maltschvirus maltsch</taxon>
    </lineage>
</organism>
<gene>
    <name evidence="1" type="ORF">UFOVP815_43</name>
</gene>
<protein>
    <recommendedName>
        <fullName evidence="2">Tip attachment protein J</fullName>
    </recommendedName>
</protein>
<dbReference type="EMBL" id="LR796769">
    <property type="protein sequence ID" value="CAB4165394.1"/>
    <property type="molecule type" value="Genomic_DNA"/>
</dbReference>
<proteinExistence type="predicted"/>
<reference evidence="1" key="1">
    <citation type="submission" date="2020-04" db="EMBL/GenBank/DDBJ databases">
        <authorList>
            <person name="Chiriac C."/>
            <person name="Salcher M."/>
            <person name="Ghai R."/>
            <person name="Kavagutti S V."/>
        </authorList>
    </citation>
    <scope>NUCLEOTIDE SEQUENCE</scope>
</reference>
<accession>A0A6J5PCX1</accession>
<name>A0A6J5PCX1_9CAUD</name>
<evidence type="ECO:0000313" key="1">
    <source>
        <dbReference type="EMBL" id="CAB4165394.1"/>
    </source>
</evidence>
<evidence type="ECO:0008006" key="2">
    <source>
        <dbReference type="Google" id="ProtNLM"/>
    </source>
</evidence>